<proteinExistence type="predicted"/>
<name>A0A409WWV0_9AGAR</name>
<dbReference type="Proteomes" id="UP000284842">
    <property type="component" value="Unassembled WGS sequence"/>
</dbReference>
<feature type="region of interest" description="Disordered" evidence="1">
    <location>
        <begin position="1"/>
        <end position="20"/>
    </location>
</feature>
<dbReference type="InParanoid" id="A0A409WWV0"/>
<dbReference type="EMBL" id="NHTK01005093">
    <property type="protein sequence ID" value="PPQ82941.1"/>
    <property type="molecule type" value="Genomic_DNA"/>
</dbReference>
<dbReference type="AlphaFoldDB" id="A0A409WWV0"/>
<protein>
    <submittedName>
        <fullName evidence="2">Uncharacterized protein</fullName>
    </submittedName>
</protein>
<gene>
    <name evidence="2" type="ORF">CVT24_012857</name>
</gene>
<keyword evidence="3" id="KW-1185">Reference proteome</keyword>
<evidence type="ECO:0000256" key="1">
    <source>
        <dbReference type="SAM" id="MobiDB-lite"/>
    </source>
</evidence>
<organism evidence="2 3">
    <name type="scientific">Panaeolus cyanescens</name>
    <dbReference type="NCBI Taxonomy" id="181874"/>
    <lineage>
        <taxon>Eukaryota</taxon>
        <taxon>Fungi</taxon>
        <taxon>Dikarya</taxon>
        <taxon>Basidiomycota</taxon>
        <taxon>Agaricomycotina</taxon>
        <taxon>Agaricomycetes</taxon>
        <taxon>Agaricomycetidae</taxon>
        <taxon>Agaricales</taxon>
        <taxon>Agaricineae</taxon>
        <taxon>Galeropsidaceae</taxon>
        <taxon>Panaeolus</taxon>
    </lineage>
</organism>
<evidence type="ECO:0000313" key="2">
    <source>
        <dbReference type="EMBL" id="PPQ82941.1"/>
    </source>
</evidence>
<evidence type="ECO:0000313" key="3">
    <source>
        <dbReference type="Proteomes" id="UP000284842"/>
    </source>
</evidence>
<sequence length="220" mass="23660">MSASATSPASPAVSNSKVPLPNAAVQTPSVLAINGQTADPIHIHNVERAYLGVDTSYIGLDSNNCKWSVLDEDAAKVRPNGHTSVSTFHAAVFENATREIRSLVEDTREAAHIVSAVLHALKAEHATFRMLMETMIQQEHRRYTASLTPCLSTINDNNADESNLSQYGTPASGTATASSNISVASQLAGNYYSDVDDDEPAWIPFPMRMQTSTFFSSSSI</sequence>
<comment type="caution">
    <text evidence="2">The sequence shown here is derived from an EMBL/GenBank/DDBJ whole genome shotgun (WGS) entry which is preliminary data.</text>
</comment>
<reference evidence="2 3" key="1">
    <citation type="journal article" date="2018" name="Evol. Lett.">
        <title>Horizontal gene cluster transfer increased hallucinogenic mushroom diversity.</title>
        <authorList>
            <person name="Reynolds H.T."/>
            <person name="Vijayakumar V."/>
            <person name="Gluck-Thaler E."/>
            <person name="Korotkin H.B."/>
            <person name="Matheny P.B."/>
            <person name="Slot J.C."/>
        </authorList>
    </citation>
    <scope>NUCLEOTIDE SEQUENCE [LARGE SCALE GENOMIC DNA]</scope>
    <source>
        <strain evidence="2 3">2629</strain>
    </source>
</reference>
<feature type="compositionally biased region" description="Low complexity" evidence="1">
    <location>
        <begin position="1"/>
        <end position="16"/>
    </location>
</feature>
<accession>A0A409WWV0</accession>